<dbReference type="GO" id="GO:0006310">
    <property type="term" value="P:DNA recombination"/>
    <property type="evidence" value="ECO:0007669"/>
    <property type="project" value="UniProtKB-KW"/>
</dbReference>
<dbReference type="CDD" id="cd00397">
    <property type="entry name" value="DNA_BRE_C"/>
    <property type="match status" value="1"/>
</dbReference>
<dbReference type="InterPro" id="IPR002104">
    <property type="entry name" value="Integrase_catalytic"/>
</dbReference>
<name>A0A9X2M7I0_9FIRM</name>
<dbReference type="GO" id="GO:0003677">
    <property type="term" value="F:DNA binding"/>
    <property type="evidence" value="ECO:0007669"/>
    <property type="project" value="InterPro"/>
</dbReference>
<dbReference type="SUPFAM" id="SSF56349">
    <property type="entry name" value="DNA breaking-rejoining enzymes"/>
    <property type="match status" value="1"/>
</dbReference>
<dbReference type="GO" id="GO:0015074">
    <property type="term" value="P:DNA integration"/>
    <property type="evidence" value="ECO:0007669"/>
    <property type="project" value="InterPro"/>
</dbReference>
<dbReference type="Proteomes" id="UP001140817">
    <property type="component" value="Unassembled WGS sequence"/>
</dbReference>
<reference evidence="3" key="1">
    <citation type="submission" date="2022-07" db="EMBL/GenBank/DDBJ databases">
        <title>Enhanced cultured diversity of the mouse gut microbiota enables custom-made synthetic communities.</title>
        <authorList>
            <person name="Afrizal A."/>
        </authorList>
    </citation>
    <scope>NUCLEOTIDE SEQUENCE</scope>
    <source>
        <strain evidence="3">DSM 29186</strain>
    </source>
</reference>
<sequence length="467" mass="53960">MTNTDMSNILKRLDKASNKLSSLASECTEENKHNNIPDAYFDSLLSTLMSIMRDKDLDGKIRGYAALIILMSQTGLRIRQMLSLKVNALSKTHISDFDNASHFLEFTIIKKDLYEQGFTVVNQLGYEAYKILEDVFEKSREKLKTDYLFCPSSSKTMPMKPEVFSKNMLRMITEFGYDIGAVNVEDDYPELKTISIGELKEKYSFSKKLYDGYSDDDDIISYPTSHQFRVHLCTYLYHKGVPLAFIQKYMNHLTEEMTDYYVRNKDSSEQDSKFADTILRVIVEEGTKPLGSGSDALMFKINEFIKNGKFKVVEDIDKVISILKGKVPIRQKTGGMCIKSVENRDCRVDDQSDKIYCAYGICPNHFHLYIMADITYNDCKTLIKIIEYNQTEGYLRQANKELGKLQSAIKNALKPEIEQLEDEINKKGVDWIKENHKNLIPIIERLDEIKKEMDEWMNIEPLTLKNN</sequence>
<proteinExistence type="predicted"/>
<evidence type="ECO:0000313" key="3">
    <source>
        <dbReference type="EMBL" id="MCR1822352.1"/>
    </source>
</evidence>
<organism evidence="3 4">
    <name type="scientific">Terrisporobacter muris</name>
    <dbReference type="NCBI Taxonomy" id="2963284"/>
    <lineage>
        <taxon>Bacteria</taxon>
        <taxon>Bacillati</taxon>
        <taxon>Bacillota</taxon>
        <taxon>Clostridia</taxon>
        <taxon>Peptostreptococcales</taxon>
        <taxon>Peptostreptococcaceae</taxon>
        <taxon>Terrisporobacter</taxon>
    </lineage>
</organism>
<dbReference type="Gene3D" id="1.10.443.10">
    <property type="entry name" value="Intergrase catalytic core"/>
    <property type="match status" value="1"/>
</dbReference>
<gene>
    <name evidence="3" type="ORF">NSA58_06080</name>
</gene>
<dbReference type="InterPro" id="IPR013762">
    <property type="entry name" value="Integrase-like_cat_sf"/>
</dbReference>
<comment type="caution">
    <text evidence="3">The sequence shown here is derived from an EMBL/GenBank/DDBJ whole genome shotgun (WGS) entry which is preliminary data.</text>
</comment>
<accession>A0A9X2M7I0</accession>
<dbReference type="AlphaFoldDB" id="A0A9X2M7I0"/>
<dbReference type="InterPro" id="IPR011010">
    <property type="entry name" value="DNA_brk_join_enz"/>
</dbReference>
<keyword evidence="1" id="KW-0233">DNA recombination</keyword>
<protein>
    <submittedName>
        <fullName evidence="3">Site-specific integrase</fullName>
    </submittedName>
</protein>
<dbReference type="EMBL" id="JANKBY010000050">
    <property type="protein sequence ID" value="MCR1822352.1"/>
    <property type="molecule type" value="Genomic_DNA"/>
</dbReference>
<feature type="domain" description="Tyr recombinase" evidence="2">
    <location>
        <begin position="220"/>
        <end position="266"/>
    </location>
</feature>
<keyword evidence="4" id="KW-1185">Reference proteome</keyword>
<dbReference type="Pfam" id="PF00589">
    <property type="entry name" value="Phage_integrase"/>
    <property type="match status" value="1"/>
</dbReference>
<evidence type="ECO:0000256" key="1">
    <source>
        <dbReference type="ARBA" id="ARBA00023172"/>
    </source>
</evidence>
<evidence type="ECO:0000259" key="2">
    <source>
        <dbReference type="Pfam" id="PF00589"/>
    </source>
</evidence>
<evidence type="ECO:0000313" key="4">
    <source>
        <dbReference type="Proteomes" id="UP001140817"/>
    </source>
</evidence>